<feature type="domain" description="NAD(P)-binding" evidence="3">
    <location>
        <begin position="6"/>
        <end position="148"/>
    </location>
</feature>
<dbReference type="CDD" id="cd05243">
    <property type="entry name" value="SDR_a5"/>
    <property type="match status" value="1"/>
</dbReference>
<dbReference type="SUPFAM" id="SSF51735">
    <property type="entry name" value="NAD(P)-binding Rossmann-fold domains"/>
    <property type="match status" value="1"/>
</dbReference>
<dbReference type="Gene3D" id="3.90.25.10">
    <property type="entry name" value="UDP-galactose 4-epimerase, domain 1"/>
    <property type="match status" value="1"/>
</dbReference>
<reference evidence="4 5" key="1">
    <citation type="journal article" date="2019" name="Int. J. Syst. Evol. Microbiol.">
        <title>The Global Catalogue of Microorganisms (GCM) 10K type strain sequencing project: providing services to taxonomists for standard genome sequencing and annotation.</title>
        <authorList>
            <consortium name="The Broad Institute Genomics Platform"/>
            <consortium name="The Broad Institute Genome Sequencing Center for Infectious Disease"/>
            <person name="Wu L."/>
            <person name="Ma J."/>
        </authorList>
    </citation>
    <scope>NUCLEOTIDE SEQUENCE [LARGE SCALE GENOMIC DNA]</scope>
    <source>
        <strain evidence="4 5">CGMCC 1.12553</strain>
    </source>
</reference>
<evidence type="ECO:0000256" key="1">
    <source>
        <dbReference type="ARBA" id="ARBA00022531"/>
    </source>
</evidence>
<evidence type="ECO:0000313" key="5">
    <source>
        <dbReference type="Proteomes" id="UP001595921"/>
    </source>
</evidence>
<dbReference type="Proteomes" id="UP001595921">
    <property type="component" value="Unassembled WGS sequence"/>
</dbReference>
<evidence type="ECO:0000256" key="2">
    <source>
        <dbReference type="ARBA" id="ARBA00023276"/>
    </source>
</evidence>
<keyword evidence="5" id="KW-1185">Reference proteome</keyword>
<dbReference type="EMBL" id="JBHSDS010000007">
    <property type="protein sequence ID" value="MFC4358969.1"/>
    <property type="molecule type" value="Genomic_DNA"/>
</dbReference>
<accession>A0ABD5PEL1</accession>
<dbReference type="InterPro" id="IPR044256">
    <property type="entry name" value="HCF244-like"/>
</dbReference>
<comment type="caution">
    <text evidence="4">The sequence shown here is derived from an EMBL/GenBank/DDBJ whole genome shotgun (WGS) entry which is preliminary data.</text>
</comment>
<protein>
    <submittedName>
        <fullName evidence="4">SDR family oxidoreductase</fullName>
    </submittedName>
</protein>
<gene>
    <name evidence="4" type="ORF">ACFO0N_13545</name>
</gene>
<dbReference type="GO" id="GO:0009523">
    <property type="term" value="C:photosystem II"/>
    <property type="evidence" value="ECO:0007669"/>
    <property type="project" value="UniProtKB-KW"/>
</dbReference>
<sequence>MILVVGATGQLGSAVVRKLALEDLPVRAFVRPDSRYDHLTRFDGVEVVYGDLRDPTSVERALDGVSAVVATATAVLPRPGDSLARVDDAGYRSLVDAAERAGVDRFVFVSLPPSPLDDRLAHLGYKRRTERRLRESDLNYTVVRTAPLMEMWLALVGSSVPLRGAQSPTLRRSSRALRLYRGLTGSLVERRGIALVPGSVDTRHAFVAVDDVATFLVRCLDHPLATRATLHFGGPEAVSWDDVTETFGRVLDRPVRAVSIPDLALRVGGLLAGRVSKPTATLLSLNRYAASTDTEPTDPESADAVEAIVDWRLTTVERFLRDRAALPGATRSRLGRQPDLGTGAS</sequence>
<dbReference type="RefSeq" id="WP_267619946.1">
    <property type="nucleotide sequence ID" value="NZ_JAODIW010000004.1"/>
</dbReference>
<keyword evidence="2" id="KW-0604">Photosystem II</keyword>
<dbReference type="InterPro" id="IPR036291">
    <property type="entry name" value="NAD(P)-bd_dom_sf"/>
</dbReference>
<dbReference type="GO" id="GO:0015979">
    <property type="term" value="P:photosynthesis"/>
    <property type="evidence" value="ECO:0007669"/>
    <property type="project" value="UniProtKB-KW"/>
</dbReference>
<keyword evidence="1" id="KW-0602">Photosynthesis</keyword>
<dbReference type="AlphaFoldDB" id="A0ABD5PEL1"/>
<dbReference type="PANTHER" id="PTHR47128:SF2">
    <property type="entry name" value="PROTEIN HIGH CHLOROPHYLL FLUORESCENCE PHENOTYPE 244, CHLOROPLASTIC"/>
    <property type="match status" value="1"/>
</dbReference>
<dbReference type="Pfam" id="PF13460">
    <property type="entry name" value="NAD_binding_10"/>
    <property type="match status" value="1"/>
</dbReference>
<evidence type="ECO:0000313" key="4">
    <source>
        <dbReference type="EMBL" id="MFC4358969.1"/>
    </source>
</evidence>
<proteinExistence type="predicted"/>
<organism evidence="4 5">
    <name type="scientific">Halobium salinum</name>
    <dbReference type="NCBI Taxonomy" id="1364940"/>
    <lineage>
        <taxon>Archaea</taxon>
        <taxon>Methanobacteriati</taxon>
        <taxon>Methanobacteriota</taxon>
        <taxon>Stenosarchaea group</taxon>
        <taxon>Halobacteria</taxon>
        <taxon>Halobacteriales</taxon>
        <taxon>Haloferacaceae</taxon>
        <taxon>Halobium</taxon>
    </lineage>
</organism>
<name>A0ABD5PEL1_9EURY</name>
<dbReference type="Gene3D" id="3.40.50.720">
    <property type="entry name" value="NAD(P)-binding Rossmann-like Domain"/>
    <property type="match status" value="2"/>
</dbReference>
<dbReference type="PANTHER" id="PTHR47128">
    <property type="match status" value="1"/>
</dbReference>
<dbReference type="InterPro" id="IPR016040">
    <property type="entry name" value="NAD(P)-bd_dom"/>
</dbReference>
<evidence type="ECO:0000259" key="3">
    <source>
        <dbReference type="Pfam" id="PF13460"/>
    </source>
</evidence>